<dbReference type="Proteomes" id="UP000072236">
    <property type="component" value="Chromosome"/>
</dbReference>
<evidence type="ECO:0000313" key="3">
    <source>
        <dbReference type="Proteomes" id="UP000072236"/>
    </source>
</evidence>
<sequence>MANFIKLSTINSVIFINMDLIEGMSRDDSMTSLHCSGDANSYYRVTETPEEILETMKAAE</sequence>
<proteinExistence type="predicted"/>
<gene>
    <name evidence="1" type="ORF">ACT75_08735</name>
    <name evidence="2" type="ORF">FXB79_03040</name>
</gene>
<dbReference type="EMBL" id="VSED01000005">
    <property type="protein sequence ID" value="TYA39471.1"/>
    <property type="molecule type" value="Genomic_DNA"/>
</dbReference>
<reference evidence="2 4" key="2">
    <citation type="submission" date="2019-08" db="EMBL/GenBank/DDBJ databases">
        <title>Whole genome sequencing of Aggregatibacter actinomycetemcomitans cultured from blood stream infections in Denmark reveals a novel phylogenetic lineage expressing serotype a membrane O polysaccharide.</title>
        <authorList>
            <person name="Nedergaard S."/>
            <person name="Kobel C.M."/>
            <person name="Nielsen M.B."/>
            <person name="Moeller R.T."/>
            <person name="Jensen A.B."/>
            <person name="Noerskov-Lauritsen N."/>
        </authorList>
    </citation>
    <scope>NUCLEOTIDE SEQUENCE [LARGE SCALE GENOMIC DNA]</scope>
    <source>
        <strain evidence="2 4">PN_563</strain>
    </source>
</reference>
<evidence type="ECO:0000313" key="2">
    <source>
        <dbReference type="EMBL" id="TYA39471.1"/>
    </source>
</evidence>
<dbReference type="AlphaFoldDB" id="A0A5D0EJQ6"/>
<evidence type="ECO:0000313" key="4">
    <source>
        <dbReference type="Proteomes" id="UP000323012"/>
    </source>
</evidence>
<protein>
    <submittedName>
        <fullName evidence="2">Uncharacterized protein</fullName>
    </submittedName>
</protein>
<dbReference type="KEGG" id="aact:ACT75_08735"/>
<dbReference type="Proteomes" id="UP000323012">
    <property type="component" value="Unassembled WGS sequence"/>
</dbReference>
<dbReference type="RefSeq" id="WP_015971213.1">
    <property type="nucleotide sequence ID" value="NZ_CP012959.1"/>
</dbReference>
<evidence type="ECO:0000313" key="1">
    <source>
        <dbReference type="EMBL" id="AMQ94596.1"/>
    </source>
</evidence>
<accession>A0A5D0EJQ6</accession>
<reference evidence="1 3" key="1">
    <citation type="submission" date="2015-10" db="EMBL/GenBank/DDBJ databases">
        <title>Tn-seq of a polymicrobial infection.</title>
        <authorList>
            <person name="Stacy A."/>
            <person name="Rumbaugh K.P."/>
            <person name="Whiteley M."/>
        </authorList>
    </citation>
    <scope>NUCLEOTIDE SEQUENCE [LARGE SCALE GENOMIC DNA]</scope>
    <source>
        <strain evidence="1 3">624</strain>
    </source>
</reference>
<dbReference type="EMBL" id="CP012959">
    <property type="protein sequence ID" value="AMQ94596.1"/>
    <property type="molecule type" value="Genomic_DNA"/>
</dbReference>
<name>A0A5D0EJQ6_AGGAC</name>
<organism evidence="2 4">
    <name type="scientific">Aggregatibacter actinomycetemcomitans</name>
    <name type="common">Actinobacillus actinomycetemcomitans</name>
    <name type="synonym">Haemophilus actinomycetemcomitans</name>
    <dbReference type="NCBI Taxonomy" id="714"/>
    <lineage>
        <taxon>Bacteria</taxon>
        <taxon>Pseudomonadati</taxon>
        <taxon>Pseudomonadota</taxon>
        <taxon>Gammaproteobacteria</taxon>
        <taxon>Pasteurellales</taxon>
        <taxon>Pasteurellaceae</taxon>
        <taxon>Aggregatibacter</taxon>
    </lineage>
</organism>